<dbReference type="EMBL" id="HBUF01657054">
    <property type="protein sequence ID" value="CAG6787986.1"/>
    <property type="molecule type" value="Transcribed_RNA"/>
</dbReference>
<protein>
    <submittedName>
        <fullName evidence="2">Uncharacterized protein</fullName>
    </submittedName>
</protein>
<keyword evidence="1" id="KW-0812">Transmembrane</keyword>
<keyword evidence="1" id="KW-0472">Membrane</keyword>
<feature type="transmembrane region" description="Helical" evidence="1">
    <location>
        <begin position="72"/>
        <end position="91"/>
    </location>
</feature>
<dbReference type="EMBL" id="HBUF01657055">
    <property type="protein sequence ID" value="CAG6787987.1"/>
    <property type="molecule type" value="Transcribed_RNA"/>
</dbReference>
<evidence type="ECO:0000313" key="2">
    <source>
        <dbReference type="EMBL" id="CAG6787986.1"/>
    </source>
</evidence>
<accession>A0A8D9BV24</accession>
<dbReference type="AlphaFoldDB" id="A0A8D9BV24"/>
<proteinExistence type="predicted"/>
<reference evidence="2" key="1">
    <citation type="submission" date="2021-05" db="EMBL/GenBank/DDBJ databases">
        <authorList>
            <person name="Alioto T."/>
            <person name="Alioto T."/>
            <person name="Gomez Garrido J."/>
        </authorList>
    </citation>
    <scope>NUCLEOTIDE SEQUENCE</scope>
</reference>
<evidence type="ECO:0000256" key="1">
    <source>
        <dbReference type="SAM" id="Phobius"/>
    </source>
</evidence>
<keyword evidence="1" id="KW-1133">Transmembrane helix</keyword>
<name>A0A8D9BV24_9HEMI</name>
<sequence>MQVPENIYVSNHLDRTKITSKNNFSVYKGNIPWGARYLIKPHEEIVTKHALSIQGFIVTYNIMCQNLHVSSITYTLFSFLVTVLMCNYMYFTHLESVPLSNQPELIPNKYLNITKKLVLNP</sequence>
<organism evidence="2">
    <name type="scientific">Cacopsylla melanoneura</name>
    <dbReference type="NCBI Taxonomy" id="428564"/>
    <lineage>
        <taxon>Eukaryota</taxon>
        <taxon>Metazoa</taxon>
        <taxon>Ecdysozoa</taxon>
        <taxon>Arthropoda</taxon>
        <taxon>Hexapoda</taxon>
        <taxon>Insecta</taxon>
        <taxon>Pterygota</taxon>
        <taxon>Neoptera</taxon>
        <taxon>Paraneoptera</taxon>
        <taxon>Hemiptera</taxon>
        <taxon>Sternorrhyncha</taxon>
        <taxon>Psylloidea</taxon>
        <taxon>Psyllidae</taxon>
        <taxon>Psyllinae</taxon>
        <taxon>Cacopsylla</taxon>
    </lineage>
</organism>